<dbReference type="OrthoDB" id="10579816at2759"/>
<keyword evidence="3" id="KW-1185">Reference proteome</keyword>
<evidence type="ECO:0000313" key="3">
    <source>
        <dbReference type="Proteomes" id="UP000267027"/>
    </source>
</evidence>
<sequence length="151" mass="18323">MGTIGQRVEEKYRPLVWKKKKKIRYSGTWGKRALLARRIEKYSSIIQSTKTLLGKVEQDDNERREDLEDTMRRAQEVCERSRTEQQRLEVEYKEFQNRSYVPQRRRQRKTEMKQEENFDDCRHYKTSFSQAVLVPTVTELFDSYVKSEPNY</sequence>
<reference evidence="4" key="1">
    <citation type="submission" date="2017-02" db="UniProtKB">
        <authorList>
            <consortium name="WormBaseParasite"/>
        </authorList>
    </citation>
    <scope>IDENTIFICATION</scope>
</reference>
<keyword evidence="1" id="KW-0175">Coiled coil</keyword>
<evidence type="ECO:0000256" key="1">
    <source>
        <dbReference type="SAM" id="Coils"/>
    </source>
</evidence>
<protein>
    <submittedName>
        <fullName evidence="2 4">Uncharacterized protein</fullName>
    </submittedName>
</protein>
<accession>A0A0R3PBX1</accession>
<evidence type="ECO:0000313" key="2">
    <source>
        <dbReference type="EMBL" id="VDM52820.1"/>
    </source>
</evidence>
<dbReference type="Proteomes" id="UP000267027">
    <property type="component" value="Unassembled WGS sequence"/>
</dbReference>
<organism evidence="4">
    <name type="scientific">Angiostrongylus costaricensis</name>
    <name type="common">Nematode worm</name>
    <dbReference type="NCBI Taxonomy" id="334426"/>
    <lineage>
        <taxon>Eukaryota</taxon>
        <taxon>Metazoa</taxon>
        <taxon>Ecdysozoa</taxon>
        <taxon>Nematoda</taxon>
        <taxon>Chromadorea</taxon>
        <taxon>Rhabditida</taxon>
        <taxon>Rhabditina</taxon>
        <taxon>Rhabditomorpha</taxon>
        <taxon>Strongyloidea</taxon>
        <taxon>Metastrongylidae</taxon>
        <taxon>Angiostrongylus</taxon>
    </lineage>
</organism>
<dbReference type="AlphaFoldDB" id="A0A0R3PBX1"/>
<reference evidence="2 3" key="2">
    <citation type="submission" date="2018-11" db="EMBL/GenBank/DDBJ databases">
        <authorList>
            <consortium name="Pathogen Informatics"/>
        </authorList>
    </citation>
    <scope>NUCLEOTIDE SEQUENCE [LARGE SCALE GENOMIC DNA]</scope>
    <source>
        <strain evidence="2 3">Costa Rica</strain>
    </source>
</reference>
<proteinExistence type="predicted"/>
<name>A0A0R3PBX1_ANGCS</name>
<dbReference type="WBParaSite" id="ACOC_0000123401-mRNA-1">
    <property type="protein sequence ID" value="ACOC_0000123401-mRNA-1"/>
    <property type="gene ID" value="ACOC_0000123401"/>
</dbReference>
<feature type="coiled-coil region" evidence="1">
    <location>
        <begin position="57"/>
        <end position="98"/>
    </location>
</feature>
<dbReference type="STRING" id="334426.A0A0R3PBX1"/>
<dbReference type="EMBL" id="UYYA01000171">
    <property type="protein sequence ID" value="VDM52820.1"/>
    <property type="molecule type" value="Genomic_DNA"/>
</dbReference>
<gene>
    <name evidence="2" type="ORF">ACOC_LOCUS1235</name>
</gene>
<evidence type="ECO:0000313" key="4">
    <source>
        <dbReference type="WBParaSite" id="ACOC_0000123401-mRNA-1"/>
    </source>
</evidence>